<dbReference type="Pfam" id="PF01455">
    <property type="entry name" value="HupF_HypC"/>
    <property type="match status" value="1"/>
</dbReference>
<dbReference type="Gene3D" id="2.30.30.140">
    <property type="match status" value="1"/>
</dbReference>
<dbReference type="GO" id="GO:0051604">
    <property type="term" value="P:protein maturation"/>
    <property type="evidence" value="ECO:0007669"/>
    <property type="project" value="TreeGrafter"/>
</dbReference>
<feature type="compositionally biased region" description="Basic and acidic residues" evidence="2">
    <location>
        <begin position="107"/>
        <end position="119"/>
    </location>
</feature>
<dbReference type="GO" id="GO:0005506">
    <property type="term" value="F:iron ion binding"/>
    <property type="evidence" value="ECO:0007669"/>
    <property type="project" value="TreeGrafter"/>
</dbReference>
<dbReference type="PANTHER" id="PTHR35177:SF1">
    <property type="entry name" value="HYDROGENASE MATURATION FACTOR HYPC"/>
    <property type="match status" value="1"/>
</dbReference>
<sequence length="119" mass="13246">MCIGIPAQVCQVEPGRALCDFVDSEPQWIDIQLVEPVTSGDWLLVFLGAAREVISEQRACQIQQALQAMSAVMNGQSFDDSLFADLQGEPQLPPHLQAQFDQQTEQQGHRPEQQSHQSE</sequence>
<dbReference type="SUPFAM" id="SSF159127">
    <property type="entry name" value="HupF/HypC-like"/>
    <property type="match status" value="1"/>
</dbReference>
<dbReference type="GO" id="GO:1902670">
    <property type="term" value="F:carbon dioxide binding"/>
    <property type="evidence" value="ECO:0007669"/>
    <property type="project" value="TreeGrafter"/>
</dbReference>
<keyword evidence="4" id="KW-1185">Reference proteome</keyword>
<reference evidence="3 4" key="1">
    <citation type="submission" date="2020-08" db="EMBL/GenBank/DDBJ databases">
        <title>Oceanospirillum sp. nov. isolated from marine sediment.</title>
        <authorList>
            <person name="Ji X."/>
        </authorList>
    </citation>
    <scope>NUCLEOTIDE SEQUENCE [LARGE SCALE GENOMIC DNA]</scope>
    <source>
        <strain evidence="3 4">D5</strain>
    </source>
</reference>
<comment type="caution">
    <text evidence="3">The sequence shown here is derived from an EMBL/GenBank/DDBJ whole genome shotgun (WGS) entry which is preliminary data.</text>
</comment>
<dbReference type="RefSeq" id="WP_182810470.1">
    <property type="nucleotide sequence ID" value="NZ_JACJFM010000033.1"/>
</dbReference>
<accession>A0A839IVK3</accession>
<dbReference type="AlphaFoldDB" id="A0A839IVK3"/>
<feature type="region of interest" description="Disordered" evidence="2">
    <location>
        <begin position="90"/>
        <end position="119"/>
    </location>
</feature>
<dbReference type="PANTHER" id="PTHR35177">
    <property type="entry name" value="HYDROGENASE MATURATION FACTOR HYBG"/>
    <property type="match status" value="1"/>
</dbReference>
<evidence type="ECO:0000313" key="3">
    <source>
        <dbReference type="EMBL" id="MBB1488700.1"/>
    </source>
</evidence>
<name>A0A839IVK3_9GAMM</name>
<comment type="similarity">
    <text evidence="1">Belongs to the HupF/HypC family.</text>
</comment>
<dbReference type="InterPro" id="IPR019812">
    <property type="entry name" value="Hydgase_assmbl_chp_CS"/>
</dbReference>
<protein>
    <submittedName>
        <fullName evidence="3">HypC/HybG/HupF family hydrogenase formation chaperone</fullName>
    </submittedName>
</protein>
<organism evidence="3 4">
    <name type="scientific">Oceanospirillum sediminis</name>
    <dbReference type="NCBI Taxonomy" id="2760088"/>
    <lineage>
        <taxon>Bacteria</taxon>
        <taxon>Pseudomonadati</taxon>
        <taxon>Pseudomonadota</taxon>
        <taxon>Gammaproteobacteria</taxon>
        <taxon>Oceanospirillales</taxon>
        <taxon>Oceanospirillaceae</taxon>
        <taxon>Oceanospirillum</taxon>
    </lineage>
</organism>
<evidence type="ECO:0000256" key="2">
    <source>
        <dbReference type="SAM" id="MobiDB-lite"/>
    </source>
</evidence>
<dbReference type="InterPro" id="IPR001109">
    <property type="entry name" value="Hydrogenase_HupF/HypC"/>
</dbReference>
<dbReference type="PRINTS" id="PR00445">
    <property type="entry name" value="HUPFHYPC"/>
</dbReference>
<dbReference type="NCBIfam" id="TIGR00074">
    <property type="entry name" value="hypC_hupF"/>
    <property type="match status" value="1"/>
</dbReference>
<evidence type="ECO:0000313" key="4">
    <source>
        <dbReference type="Proteomes" id="UP000565262"/>
    </source>
</evidence>
<evidence type="ECO:0000256" key="1">
    <source>
        <dbReference type="ARBA" id="ARBA00006018"/>
    </source>
</evidence>
<dbReference type="Proteomes" id="UP000565262">
    <property type="component" value="Unassembled WGS sequence"/>
</dbReference>
<gene>
    <name evidence="3" type="primary">hypC</name>
    <name evidence="3" type="ORF">H4O21_19010</name>
</gene>
<proteinExistence type="inferred from homology"/>
<dbReference type="PROSITE" id="PS01097">
    <property type="entry name" value="HUPF_HYPC"/>
    <property type="match status" value="1"/>
</dbReference>
<dbReference type="EMBL" id="JACJFM010000033">
    <property type="protein sequence ID" value="MBB1488700.1"/>
    <property type="molecule type" value="Genomic_DNA"/>
</dbReference>